<accession>A0A1J5PAY0</accession>
<sequence length="163" mass="18359">MDRHKYEFAVGRLPHQEIRQPLFAAGANDQIGIGNVGCVKVLTKRVGVDRRRITFSFCNLAREPLRRMGDFMPRPVVEGDHEIEAIIVPRQVFGLFQKRADIGLQSLALADHPNPDTVAMQRRQVVADKAPQQAEQIADFGRRTRPVFGAEGEDRQVENAEFA</sequence>
<feature type="region of interest" description="Disordered" evidence="1">
    <location>
        <begin position="140"/>
        <end position="163"/>
    </location>
</feature>
<reference evidence="2" key="1">
    <citation type="submission" date="2016-10" db="EMBL/GenBank/DDBJ databases">
        <title>Sequence of Gallionella enrichment culture.</title>
        <authorList>
            <person name="Poehlein A."/>
            <person name="Muehling M."/>
            <person name="Daniel R."/>
        </authorList>
    </citation>
    <scope>NUCLEOTIDE SEQUENCE</scope>
</reference>
<gene>
    <name evidence="2" type="ORF">GALL_505390</name>
</gene>
<dbReference type="EMBL" id="MLJW01005647">
    <property type="protein sequence ID" value="OIQ67880.1"/>
    <property type="molecule type" value="Genomic_DNA"/>
</dbReference>
<comment type="caution">
    <text evidence="2">The sequence shown here is derived from an EMBL/GenBank/DDBJ whole genome shotgun (WGS) entry which is preliminary data.</text>
</comment>
<evidence type="ECO:0000256" key="1">
    <source>
        <dbReference type="SAM" id="MobiDB-lite"/>
    </source>
</evidence>
<organism evidence="2">
    <name type="scientific">mine drainage metagenome</name>
    <dbReference type="NCBI Taxonomy" id="410659"/>
    <lineage>
        <taxon>unclassified sequences</taxon>
        <taxon>metagenomes</taxon>
        <taxon>ecological metagenomes</taxon>
    </lineage>
</organism>
<name>A0A1J5PAY0_9ZZZZ</name>
<feature type="compositionally biased region" description="Basic and acidic residues" evidence="1">
    <location>
        <begin position="152"/>
        <end position="163"/>
    </location>
</feature>
<protein>
    <submittedName>
        <fullName evidence="2">Uncharacterized protein</fullName>
    </submittedName>
</protein>
<proteinExistence type="predicted"/>
<evidence type="ECO:0000313" key="2">
    <source>
        <dbReference type="EMBL" id="OIQ67880.1"/>
    </source>
</evidence>
<dbReference type="AlphaFoldDB" id="A0A1J5PAY0"/>